<protein>
    <recommendedName>
        <fullName evidence="2">UPF0125 protein H4F99_12300</fullName>
    </recommendedName>
</protein>
<dbReference type="Pfam" id="PF03658">
    <property type="entry name" value="Ub-RnfH"/>
    <property type="match status" value="1"/>
</dbReference>
<accession>A0A7W3U5E9</accession>
<comment type="similarity">
    <text evidence="1 2">Belongs to the UPF0125 (RnfH) family.</text>
</comment>
<comment type="caution">
    <text evidence="3">The sequence shown here is derived from an EMBL/GenBank/DDBJ whole genome shotgun (WGS) entry which is preliminary data.</text>
</comment>
<dbReference type="RefSeq" id="WP_182670089.1">
    <property type="nucleotide sequence ID" value="NZ_JACHTE010000008.1"/>
</dbReference>
<dbReference type="InterPro" id="IPR016155">
    <property type="entry name" value="Mopterin_synth/thiamin_S_b"/>
</dbReference>
<dbReference type="InterPro" id="IPR005346">
    <property type="entry name" value="RnfH"/>
</dbReference>
<keyword evidence="4" id="KW-1185">Reference proteome</keyword>
<dbReference type="EMBL" id="JACHTE010000008">
    <property type="protein sequence ID" value="MBB1089259.1"/>
    <property type="molecule type" value="Genomic_DNA"/>
</dbReference>
<dbReference type="SUPFAM" id="SSF54285">
    <property type="entry name" value="MoaD/ThiS"/>
    <property type="match status" value="1"/>
</dbReference>
<gene>
    <name evidence="3" type="ORF">H4F99_12300</name>
</gene>
<name>A0A7W3U5E9_9GAMM</name>
<dbReference type="Proteomes" id="UP000552587">
    <property type="component" value="Unassembled WGS sequence"/>
</dbReference>
<dbReference type="InterPro" id="IPR037021">
    <property type="entry name" value="RnfH_sf"/>
</dbReference>
<dbReference type="HAMAP" id="MF_00460">
    <property type="entry name" value="UPF0125_RnfH"/>
    <property type="match status" value="1"/>
</dbReference>
<dbReference type="AlphaFoldDB" id="A0A7W3U5E9"/>
<evidence type="ECO:0000313" key="3">
    <source>
        <dbReference type="EMBL" id="MBB1089259.1"/>
    </source>
</evidence>
<dbReference type="PANTHER" id="PTHR37483">
    <property type="entry name" value="UPF0125 PROTEIN RATB"/>
    <property type="match status" value="1"/>
</dbReference>
<proteinExistence type="inferred from homology"/>
<evidence type="ECO:0000313" key="4">
    <source>
        <dbReference type="Proteomes" id="UP000552587"/>
    </source>
</evidence>
<sequence>MRVEVLMAWPGRHESRWADVEEGARVADALACVGWLEAPDVVGLALHGRRVESDALLSEGDRIELLRPLEIDPKEARRRRAAERDPKAARGRG</sequence>
<dbReference type="NCBIfam" id="NF002490">
    <property type="entry name" value="PRK01777.1"/>
    <property type="match status" value="1"/>
</dbReference>
<dbReference type="Gene3D" id="3.10.20.280">
    <property type="entry name" value="RnfH-like"/>
    <property type="match status" value="1"/>
</dbReference>
<dbReference type="PANTHER" id="PTHR37483:SF1">
    <property type="entry name" value="UPF0125 PROTEIN RATB"/>
    <property type="match status" value="1"/>
</dbReference>
<evidence type="ECO:0000256" key="2">
    <source>
        <dbReference type="HAMAP-Rule" id="MF_00460"/>
    </source>
</evidence>
<evidence type="ECO:0000256" key="1">
    <source>
        <dbReference type="ARBA" id="ARBA00010645"/>
    </source>
</evidence>
<organism evidence="3 4">
    <name type="scientific">Marilutibacter penaei</name>
    <dbReference type="NCBI Taxonomy" id="2759900"/>
    <lineage>
        <taxon>Bacteria</taxon>
        <taxon>Pseudomonadati</taxon>
        <taxon>Pseudomonadota</taxon>
        <taxon>Gammaproteobacteria</taxon>
        <taxon>Lysobacterales</taxon>
        <taxon>Lysobacteraceae</taxon>
        <taxon>Marilutibacter</taxon>
    </lineage>
</organism>
<reference evidence="3 4" key="1">
    <citation type="submission" date="2020-07" db="EMBL/GenBank/DDBJ databases">
        <authorList>
            <person name="Xu S."/>
            <person name="Li A."/>
        </authorList>
    </citation>
    <scope>NUCLEOTIDE SEQUENCE [LARGE SCALE GENOMIC DNA]</scope>
    <source>
        <strain evidence="3 4">SG-8</strain>
    </source>
</reference>